<comment type="caution">
    <text evidence="3">The sequence shown here is derived from an EMBL/GenBank/DDBJ whole genome shotgun (WGS) entry which is preliminary data.</text>
</comment>
<evidence type="ECO:0000256" key="1">
    <source>
        <dbReference type="SAM" id="MobiDB-lite"/>
    </source>
</evidence>
<reference evidence="3" key="2">
    <citation type="submission" date="2023-05" db="EMBL/GenBank/DDBJ databases">
        <authorList>
            <consortium name="Lawrence Berkeley National Laboratory"/>
            <person name="Steindorff A."/>
            <person name="Hensen N."/>
            <person name="Bonometti L."/>
            <person name="Westerberg I."/>
            <person name="Brannstrom I.O."/>
            <person name="Guillou S."/>
            <person name="Cros-Aarteil S."/>
            <person name="Calhoun S."/>
            <person name="Haridas S."/>
            <person name="Kuo A."/>
            <person name="Mondo S."/>
            <person name="Pangilinan J."/>
            <person name="Riley R."/>
            <person name="Labutti K."/>
            <person name="Andreopoulos B."/>
            <person name="Lipzen A."/>
            <person name="Chen C."/>
            <person name="Yanf M."/>
            <person name="Daum C."/>
            <person name="Ng V."/>
            <person name="Clum A."/>
            <person name="Ohm R."/>
            <person name="Martin F."/>
            <person name="Silar P."/>
            <person name="Natvig D."/>
            <person name="Lalanne C."/>
            <person name="Gautier V."/>
            <person name="Ament-Velasquez S.L."/>
            <person name="Kruys A."/>
            <person name="Hutchinson M.I."/>
            <person name="Powell A.J."/>
            <person name="Barry K."/>
            <person name="Miller A.N."/>
            <person name="Grigoriev I.V."/>
            <person name="Debuchy R."/>
            <person name="Gladieux P."/>
            <person name="Thoren M.H."/>
            <person name="Johannesson H."/>
        </authorList>
    </citation>
    <scope>NUCLEOTIDE SEQUENCE</scope>
    <source>
        <strain evidence="3">CBS 892.96</strain>
    </source>
</reference>
<evidence type="ECO:0000313" key="4">
    <source>
        <dbReference type="Proteomes" id="UP001302321"/>
    </source>
</evidence>
<proteinExistence type="predicted"/>
<name>A0AAN6WDV8_9PEZI</name>
<protein>
    <recommendedName>
        <fullName evidence="2">DUF7025 domain-containing protein</fullName>
    </recommendedName>
</protein>
<dbReference type="AlphaFoldDB" id="A0AAN6WDV8"/>
<dbReference type="PANTHER" id="PTHR46411">
    <property type="entry name" value="FAMILY ATPASE, PUTATIVE-RELATED"/>
    <property type="match status" value="1"/>
</dbReference>
<dbReference type="EMBL" id="MU866131">
    <property type="protein sequence ID" value="KAK4178767.1"/>
    <property type="molecule type" value="Genomic_DNA"/>
</dbReference>
<evidence type="ECO:0000313" key="3">
    <source>
        <dbReference type="EMBL" id="KAK4178767.1"/>
    </source>
</evidence>
<dbReference type="Proteomes" id="UP001302321">
    <property type="component" value="Unassembled WGS sequence"/>
</dbReference>
<reference evidence="3" key="1">
    <citation type="journal article" date="2023" name="Mol. Phylogenet. Evol.">
        <title>Genome-scale phylogeny and comparative genomics of the fungal order Sordariales.</title>
        <authorList>
            <person name="Hensen N."/>
            <person name="Bonometti L."/>
            <person name="Westerberg I."/>
            <person name="Brannstrom I.O."/>
            <person name="Guillou S."/>
            <person name="Cros-Aarteil S."/>
            <person name="Calhoun S."/>
            <person name="Haridas S."/>
            <person name="Kuo A."/>
            <person name="Mondo S."/>
            <person name="Pangilinan J."/>
            <person name="Riley R."/>
            <person name="LaButti K."/>
            <person name="Andreopoulos B."/>
            <person name="Lipzen A."/>
            <person name="Chen C."/>
            <person name="Yan M."/>
            <person name="Daum C."/>
            <person name="Ng V."/>
            <person name="Clum A."/>
            <person name="Steindorff A."/>
            <person name="Ohm R.A."/>
            <person name="Martin F."/>
            <person name="Silar P."/>
            <person name="Natvig D.O."/>
            <person name="Lalanne C."/>
            <person name="Gautier V."/>
            <person name="Ament-Velasquez S.L."/>
            <person name="Kruys A."/>
            <person name="Hutchinson M.I."/>
            <person name="Powell A.J."/>
            <person name="Barry K."/>
            <person name="Miller A.N."/>
            <person name="Grigoriev I.V."/>
            <person name="Debuchy R."/>
            <person name="Gladieux P."/>
            <person name="Hiltunen Thoren M."/>
            <person name="Johannesson H."/>
        </authorList>
    </citation>
    <scope>NUCLEOTIDE SEQUENCE</scope>
    <source>
        <strain evidence="3">CBS 892.96</strain>
    </source>
</reference>
<organism evidence="3 4">
    <name type="scientific">Triangularia setosa</name>
    <dbReference type="NCBI Taxonomy" id="2587417"/>
    <lineage>
        <taxon>Eukaryota</taxon>
        <taxon>Fungi</taxon>
        <taxon>Dikarya</taxon>
        <taxon>Ascomycota</taxon>
        <taxon>Pezizomycotina</taxon>
        <taxon>Sordariomycetes</taxon>
        <taxon>Sordariomycetidae</taxon>
        <taxon>Sordariales</taxon>
        <taxon>Podosporaceae</taxon>
        <taxon>Triangularia</taxon>
    </lineage>
</organism>
<dbReference type="SUPFAM" id="SSF52540">
    <property type="entry name" value="P-loop containing nucleoside triphosphate hydrolases"/>
    <property type="match status" value="1"/>
</dbReference>
<feature type="region of interest" description="Disordered" evidence="1">
    <location>
        <begin position="1"/>
        <end position="36"/>
    </location>
</feature>
<feature type="region of interest" description="Disordered" evidence="1">
    <location>
        <begin position="640"/>
        <end position="683"/>
    </location>
</feature>
<feature type="compositionally biased region" description="Polar residues" evidence="1">
    <location>
        <begin position="672"/>
        <end position="683"/>
    </location>
</feature>
<accession>A0AAN6WDV8</accession>
<dbReference type="PANTHER" id="PTHR46411:SF2">
    <property type="entry name" value="AAA+ ATPASE DOMAIN-CONTAINING PROTEIN"/>
    <property type="match status" value="1"/>
</dbReference>
<dbReference type="InterPro" id="IPR027417">
    <property type="entry name" value="P-loop_NTPase"/>
</dbReference>
<keyword evidence="4" id="KW-1185">Reference proteome</keyword>
<dbReference type="Gene3D" id="3.40.50.300">
    <property type="entry name" value="P-loop containing nucleotide triphosphate hydrolases"/>
    <property type="match status" value="1"/>
</dbReference>
<evidence type="ECO:0000259" key="2">
    <source>
        <dbReference type="Pfam" id="PF22942"/>
    </source>
</evidence>
<dbReference type="Pfam" id="PF22942">
    <property type="entry name" value="DUF7025"/>
    <property type="match status" value="1"/>
</dbReference>
<gene>
    <name evidence="3" type="ORF">QBC36DRAFT_324109</name>
</gene>
<feature type="domain" description="DUF7025" evidence="2">
    <location>
        <begin position="159"/>
        <end position="238"/>
    </location>
</feature>
<dbReference type="InterPro" id="IPR054289">
    <property type="entry name" value="DUF7025"/>
</dbReference>
<sequence length="683" mass="77959">MAWCAPSRSRSKADESNRAQVFHYDPDSSDSYSDSSDYVEQNARSVPLLSRVFKSKKQWQDAAVQVYKRQHKGKLYIHKVRLQSPQLKEALKELLERYGLVYRNDGVMVESLAPHRALYFVRHHVAELAKMSDNDMIRAHCSLLSDIIQEIFRDKFDEIETLNREEKITFDLLWTLFPEGSNFGTHLADEVPRAYKVNKVIYDKEKADIKCETVMFNGYCFRRYLWNFKILKFEGEVGWLQIPLLPYIDLECNRELRERLIDRGKKALDFQSPRYMEYEPEACRGDALASPWAAKGIGKTPKKQKVVVDFFLVRKRSKYTVPYASLPGYCRGTRMAAKQFRRPTPEEMNTNRRVVLESEDNLLIMSPYVAGFCLSSRTFSDLEIDALKPVERDETAMEKIVFDESKKAVVKTLVDGQQQLTVDSTGRGRALVILTIGSTGTGKTLMAKCLAEYAGLPLLKDWVSVVETFEEARDWGACILVDRQWGTVPYQLRASDFAKQLENFNGMVIISSQSKYNIPHTITSHAQVHINLQPSAVFSTRRSIWKLLNDQLPPDVGKLPSEAFDRLAVPLLNGHDIKNILDVSVTWCRTQNKLISFEVVEKLRREVCGVVGHPHPPIPPGFRPPAAAMPPPTLAPVSHELFKPILLRKPPTEDDSSDNEDDDDDDNKSERTVTTISSSEDED</sequence>
<feature type="compositionally biased region" description="Acidic residues" evidence="1">
    <location>
        <begin position="653"/>
        <end position="667"/>
    </location>
</feature>